<dbReference type="Proteomes" id="UP000640299">
    <property type="component" value="Chromosome"/>
</dbReference>
<proteinExistence type="predicted"/>
<sequence length="146" mass="17419">MIKFEINNRETGKKESYLKEDISLIEAERFYEFQEKQKQESEKARKKAIAVVEKEYGNEFENPEFYVQLLQQNFNEIIDGKKLRQMEREYFVSLFADQGLTEKDILENMSTKLYNKISEDIFREISGEDEESDEDESEEVGKSEKQ</sequence>
<feature type="compositionally biased region" description="Acidic residues" evidence="1">
    <location>
        <begin position="127"/>
        <end position="138"/>
    </location>
</feature>
<dbReference type="EMBL" id="CP069389">
    <property type="protein sequence ID" value="QRN90723.1"/>
    <property type="molecule type" value="Genomic_DNA"/>
</dbReference>
<reference evidence="2" key="1">
    <citation type="submission" date="2021-02" db="EMBL/GenBank/DDBJ databases">
        <title>cfr and optrA-positive Staphylococcus spp.</title>
        <authorList>
            <person name="Chen L."/>
        </authorList>
    </citation>
    <scope>NUCLEOTIDE SEQUENCE</scope>
    <source>
        <strain evidence="2">GDQ20D70P</strain>
    </source>
</reference>
<feature type="region of interest" description="Disordered" evidence="1">
    <location>
        <begin position="124"/>
        <end position="146"/>
    </location>
</feature>
<dbReference type="AlphaFoldDB" id="A0AB37HTX2"/>
<evidence type="ECO:0000256" key="1">
    <source>
        <dbReference type="SAM" id="MobiDB-lite"/>
    </source>
</evidence>
<evidence type="ECO:0008006" key="4">
    <source>
        <dbReference type="Google" id="ProtNLM"/>
    </source>
</evidence>
<evidence type="ECO:0000313" key="2">
    <source>
        <dbReference type="EMBL" id="QRN90723.1"/>
    </source>
</evidence>
<dbReference type="RefSeq" id="WP_204178149.1">
    <property type="nucleotide sequence ID" value="NZ_CP069389.1"/>
</dbReference>
<organism evidence="2 3">
    <name type="scientific">Mammaliicoccus sciuri</name>
    <name type="common">Staphylococcus sciuri</name>
    <dbReference type="NCBI Taxonomy" id="1296"/>
    <lineage>
        <taxon>Bacteria</taxon>
        <taxon>Bacillati</taxon>
        <taxon>Bacillota</taxon>
        <taxon>Bacilli</taxon>
        <taxon>Bacillales</taxon>
        <taxon>Staphylococcaceae</taxon>
        <taxon>Mammaliicoccus</taxon>
    </lineage>
</organism>
<gene>
    <name evidence="2" type="ORF">JRU67_11785</name>
</gene>
<accession>A0AB37HTX2</accession>
<protein>
    <recommendedName>
        <fullName evidence="4">Phage protein</fullName>
    </recommendedName>
</protein>
<name>A0AB37HTX2_MAMSC</name>
<evidence type="ECO:0000313" key="3">
    <source>
        <dbReference type="Proteomes" id="UP000640299"/>
    </source>
</evidence>